<feature type="compositionally biased region" description="Acidic residues" evidence="4">
    <location>
        <begin position="620"/>
        <end position="635"/>
    </location>
</feature>
<dbReference type="SUPFAM" id="SSF46689">
    <property type="entry name" value="Homeodomain-like"/>
    <property type="match status" value="2"/>
</dbReference>
<dbReference type="SMART" id="SM00717">
    <property type="entry name" value="SANT"/>
    <property type="match status" value="3"/>
</dbReference>
<feature type="region of interest" description="Disordered" evidence="4">
    <location>
        <begin position="1"/>
        <end position="149"/>
    </location>
</feature>
<dbReference type="EMBL" id="BPWL01000002">
    <property type="protein sequence ID" value="GJJ07103.1"/>
    <property type="molecule type" value="Genomic_DNA"/>
</dbReference>
<evidence type="ECO:0000259" key="5">
    <source>
        <dbReference type="PROSITE" id="PS50090"/>
    </source>
</evidence>
<sequence>MSEITSENHKRFKKRHRHEDGDDSQETEKRSKKKHKKDRAKEDKTQNGEVDDVVPSDSADVVKLVEDSPEVDKEHKKKKKKKDKHKDNQENQGMGDAAGAATEPQAEKKKEKKKKDKHKHKHKHRDENHEEKENEENETNDNVNSQNESHLQTMIDLEGSSSEDILRAFQQLDLAHLQGVLGSLDLPSMGIDLTLDKSMNTNPTSNKTSSKSPKNKSSTDAEPSKKVKRKRVVDLKNLVNPNAGNSQATMLATKWMSSKELKQLEETQGLVFKKGKFSFTEDHALKTAIEQHRTRSGLSEQQMVDFINSKRTPEHGRFWTDVALAVPGRPVQAVYHHVKRTYNPLGCQGKWIPEEDAALRRAVADLGFSWTKVSQHIGRTPADCRDRWRNHVGISNKYGKWSLEEEEELTNIIKSFTIDKGKDLDSEVFWKAVSDKMEGRRSREQCRNKWRDDLRARTMGADGKRRWSQSDNYTLIHQMAVLSVNDDSEIVWKDLRDSNENLKFYSHHNLQKQWKRLEASVPNYENMAYKDILKILLGGCGQLPTGSTAKKELKKGSKKETKKKKFPQPPEPKSAEMIEDSDEDNTSNDDEPEDQQTGVQKNGGGNQEDNDSSLKPTDSTSEDESEIEEDDEEED</sequence>
<dbReference type="GO" id="GO:0005634">
    <property type="term" value="C:nucleus"/>
    <property type="evidence" value="ECO:0007669"/>
    <property type="project" value="UniProtKB-SubCell"/>
</dbReference>
<feature type="compositionally biased region" description="Acidic residues" evidence="4">
    <location>
        <begin position="577"/>
        <end position="594"/>
    </location>
</feature>
<proteinExistence type="predicted"/>
<dbReference type="GO" id="GO:0003700">
    <property type="term" value="F:DNA-binding transcription factor activity"/>
    <property type="evidence" value="ECO:0007669"/>
    <property type="project" value="TreeGrafter"/>
</dbReference>
<keyword evidence="8" id="KW-1185">Reference proteome</keyword>
<dbReference type="InterPro" id="IPR001005">
    <property type="entry name" value="SANT/Myb"/>
</dbReference>
<keyword evidence="3" id="KW-0539">Nucleus</keyword>
<evidence type="ECO:0000256" key="4">
    <source>
        <dbReference type="SAM" id="MobiDB-lite"/>
    </source>
</evidence>
<keyword evidence="2" id="KW-0238">DNA-binding</keyword>
<dbReference type="InterPro" id="IPR017930">
    <property type="entry name" value="Myb_dom"/>
</dbReference>
<accession>A0AAV5A1K1</accession>
<evidence type="ECO:0000256" key="3">
    <source>
        <dbReference type="ARBA" id="ARBA00023242"/>
    </source>
</evidence>
<feature type="domain" description="Myb-like" evidence="5">
    <location>
        <begin position="393"/>
        <end position="454"/>
    </location>
</feature>
<dbReference type="PROSITE" id="PS50090">
    <property type="entry name" value="MYB_LIKE"/>
    <property type="match status" value="2"/>
</dbReference>
<dbReference type="CDD" id="cd00167">
    <property type="entry name" value="SANT"/>
    <property type="match status" value="2"/>
</dbReference>
<feature type="compositionally biased region" description="Basic and acidic residues" evidence="4">
    <location>
        <begin position="549"/>
        <end position="559"/>
    </location>
</feature>
<feature type="compositionally biased region" description="Basic and acidic residues" evidence="4">
    <location>
        <begin position="63"/>
        <end position="74"/>
    </location>
</feature>
<feature type="compositionally biased region" description="Low complexity" evidence="4">
    <location>
        <begin position="200"/>
        <end position="216"/>
    </location>
</feature>
<evidence type="ECO:0000313" key="8">
    <source>
        <dbReference type="Proteomes" id="UP001050691"/>
    </source>
</evidence>
<dbReference type="PANTHER" id="PTHR46380:SF2">
    <property type="entry name" value="CYCLIN-D-BINDING MYB-LIKE TRANSCRIPTION FACTOR 1"/>
    <property type="match status" value="1"/>
</dbReference>
<dbReference type="InterPro" id="IPR009057">
    <property type="entry name" value="Homeodomain-like_sf"/>
</dbReference>
<protein>
    <submittedName>
        <fullName evidence="7">Uncharacterized protein</fullName>
    </submittedName>
</protein>
<feature type="region of interest" description="Disordered" evidence="4">
    <location>
        <begin position="196"/>
        <end position="230"/>
    </location>
</feature>
<gene>
    <name evidence="7" type="ORF">Clacol_001303</name>
</gene>
<dbReference type="Proteomes" id="UP001050691">
    <property type="component" value="Unassembled WGS sequence"/>
</dbReference>
<dbReference type="Pfam" id="PF00249">
    <property type="entry name" value="Myb_DNA-binding"/>
    <property type="match status" value="2"/>
</dbReference>
<feature type="region of interest" description="Disordered" evidence="4">
    <location>
        <begin position="545"/>
        <end position="635"/>
    </location>
</feature>
<feature type="compositionally biased region" description="Basic residues" evidence="4">
    <location>
        <begin position="75"/>
        <end position="84"/>
    </location>
</feature>
<dbReference type="AlphaFoldDB" id="A0AAV5A1K1"/>
<dbReference type="PROSITE" id="PS51294">
    <property type="entry name" value="HTH_MYB"/>
    <property type="match status" value="1"/>
</dbReference>
<dbReference type="Gene3D" id="1.10.10.60">
    <property type="entry name" value="Homeodomain-like"/>
    <property type="match status" value="2"/>
</dbReference>
<evidence type="ECO:0000313" key="7">
    <source>
        <dbReference type="EMBL" id="GJJ07103.1"/>
    </source>
</evidence>
<dbReference type="InterPro" id="IPR051651">
    <property type="entry name" value="DMTF1_DNA-bind_reg"/>
</dbReference>
<organism evidence="7 8">
    <name type="scientific">Clathrus columnatus</name>
    <dbReference type="NCBI Taxonomy" id="1419009"/>
    <lineage>
        <taxon>Eukaryota</taxon>
        <taxon>Fungi</taxon>
        <taxon>Dikarya</taxon>
        <taxon>Basidiomycota</taxon>
        <taxon>Agaricomycotina</taxon>
        <taxon>Agaricomycetes</taxon>
        <taxon>Phallomycetidae</taxon>
        <taxon>Phallales</taxon>
        <taxon>Clathraceae</taxon>
        <taxon>Clathrus</taxon>
    </lineage>
</organism>
<dbReference type="GO" id="GO:0000976">
    <property type="term" value="F:transcription cis-regulatory region binding"/>
    <property type="evidence" value="ECO:0007669"/>
    <property type="project" value="TreeGrafter"/>
</dbReference>
<evidence type="ECO:0000259" key="6">
    <source>
        <dbReference type="PROSITE" id="PS51294"/>
    </source>
</evidence>
<evidence type="ECO:0000256" key="2">
    <source>
        <dbReference type="ARBA" id="ARBA00023125"/>
    </source>
</evidence>
<name>A0AAV5A1K1_9AGAM</name>
<comment type="caution">
    <text evidence="7">The sequence shown here is derived from an EMBL/GenBank/DDBJ whole genome shotgun (WGS) entry which is preliminary data.</text>
</comment>
<reference evidence="7" key="1">
    <citation type="submission" date="2021-10" db="EMBL/GenBank/DDBJ databases">
        <title>De novo Genome Assembly of Clathrus columnatus (Basidiomycota, Fungi) Using Illumina and Nanopore Sequence Data.</title>
        <authorList>
            <person name="Ogiso-Tanaka E."/>
            <person name="Itagaki H."/>
            <person name="Hosoya T."/>
            <person name="Hosaka K."/>
        </authorList>
    </citation>
    <scope>NUCLEOTIDE SEQUENCE</scope>
    <source>
        <strain evidence="7">MO-923</strain>
    </source>
</reference>
<dbReference type="PANTHER" id="PTHR46380">
    <property type="entry name" value="CYCLIN-D-BINDING MYB-LIKE TRANSCRIPTION FACTOR 1"/>
    <property type="match status" value="1"/>
</dbReference>
<feature type="domain" description="Myb-like" evidence="5">
    <location>
        <begin position="343"/>
        <end position="392"/>
    </location>
</feature>
<feature type="domain" description="HTH myb-type" evidence="6">
    <location>
        <begin position="349"/>
        <end position="396"/>
    </location>
</feature>
<evidence type="ECO:0000256" key="1">
    <source>
        <dbReference type="ARBA" id="ARBA00004123"/>
    </source>
</evidence>
<comment type="subcellular location">
    <subcellularLocation>
        <location evidence="1">Nucleus</location>
    </subcellularLocation>
</comment>
<feature type="compositionally biased region" description="Basic residues" evidence="4">
    <location>
        <begin position="110"/>
        <end position="124"/>
    </location>
</feature>